<dbReference type="OrthoDB" id="98874at2"/>
<keyword evidence="2" id="KW-1185">Reference proteome</keyword>
<comment type="caution">
    <text evidence="1">The sequence shown here is derived from an EMBL/GenBank/DDBJ whole genome shotgun (WGS) entry which is preliminary data.</text>
</comment>
<sequence>MKKIFFALFLVIALKSVSQEKYSSETYRVTLGDIETRTYKKDSTEANAIVIFEEGKSYVHTGDYDLRTEEKHKIKILNKEGFSKC</sequence>
<dbReference type="EMBL" id="MDJD01000034">
    <property type="protein sequence ID" value="OEK08101.1"/>
    <property type="molecule type" value="Genomic_DNA"/>
</dbReference>
<proteinExistence type="predicted"/>
<reference evidence="1 2" key="1">
    <citation type="submission" date="2016-05" db="EMBL/GenBank/DDBJ databases">
        <title>Draft Genome Sequence of Algibacter sp. Strain SK-16 Isolated from the Surface Water of Aburatsubo Inlet.</title>
        <authorList>
            <person name="Wong S.-K."/>
            <person name="Yoshizawa S."/>
            <person name="Nakajima Y."/>
            <person name="Ogura Y."/>
            <person name="Tetsuya H."/>
            <person name="Hamasaki K."/>
        </authorList>
    </citation>
    <scope>NUCLEOTIDE SEQUENCE [LARGE SCALE GENOMIC DNA]</scope>
    <source>
        <strain evidence="1 2">SK-16</strain>
    </source>
</reference>
<evidence type="ECO:0000313" key="1">
    <source>
        <dbReference type="EMBL" id="OEK08101.1"/>
    </source>
</evidence>
<name>A0A1E5T9R2_9FLAO</name>
<accession>A0A1E5T9R2</accession>
<dbReference type="STRING" id="1849968.A8C32_01180"/>
<dbReference type="AlphaFoldDB" id="A0A1E5T9R2"/>
<gene>
    <name evidence="1" type="ORF">A8C32_01180</name>
</gene>
<dbReference type="RefSeq" id="WP_069829612.1">
    <property type="nucleotide sequence ID" value="NZ_MDJD01000034.1"/>
</dbReference>
<protein>
    <submittedName>
        <fullName evidence="1">Uncharacterized protein</fullName>
    </submittedName>
</protein>
<evidence type="ECO:0000313" key="2">
    <source>
        <dbReference type="Proteomes" id="UP000095713"/>
    </source>
</evidence>
<organism evidence="1 2">
    <name type="scientific">Flavivirga aquatica</name>
    <dbReference type="NCBI Taxonomy" id="1849968"/>
    <lineage>
        <taxon>Bacteria</taxon>
        <taxon>Pseudomonadati</taxon>
        <taxon>Bacteroidota</taxon>
        <taxon>Flavobacteriia</taxon>
        <taxon>Flavobacteriales</taxon>
        <taxon>Flavobacteriaceae</taxon>
        <taxon>Flavivirga</taxon>
    </lineage>
</organism>
<dbReference type="Proteomes" id="UP000095713">
    <property type="component" value="Unassembled WGS sequence"/>
</dbReference>